<reference evidence="4 5" key="1">
    <citation type="submission" date="2024-04" db="EMBL/GenBank/DDBJ databases">
        <authorList>
            <person name="Fracassetti M."/>
        </authorList>
    </citation>
    <scope>NUCLEOTIDE SEQUENCE [LARGE SCALE GENOMIC DNA]</scope>
</reference>
<gene>
    <name evidence="4" type="ORF">LTRI10_LOCUS48765</name>
</gene>
<accession>A0AAV2GIF8</accession>
<keyword evidence="2" id="KW-0677">Repeat</keyword>
<protein>
    <recommendedName>
        <fullName evidence="3">Gnk2-homologous domain-containing protein</fullName>
    </recommendedName>
</protein>
<evidence type="ECO:0000313" key="5">
    <source>
        <dbReference type="Proteomes" id="UP001497516"/>
    </source>
</evidence>
<name>A0AAV2GIF8_9ROSI</name>
<dbReference type="Proteomes" id="UP001497516">
    <property type="component" value="Chromosome 8"/>
</dbReference>
<dbReference type="InterPro" id="IPR002902">
    <property type="entry name" value="GNK2"/>
</dbReference>
<keyword evidence="5" id="KW-1185">Reference proteome</keyword>
<evidence type="ECO:0000256" key="1">
    <source>
        <dbReference type="ARBA" id="ARBA00022729"/>
    </source>
</evidence>
<evidence type="ECO:0000313" key="4">
    <source>
        <dbReference type="EMBL" id="CAL1409250.1"/>
    </source>
</evidence>
<dbReference type="PROSITE" id="PS51473">
    <property type="entry name" value="GNK2"/>
    <property type="match status" value="1"/>
</dbReference>
<dbReference type="Gene3D" id="3.30.430.20">
    <property type="entry name" value="Gnk2 domain, C-X8-C-X2-C motif"/>
    <property type="match status" value="1"/>
</dbReference>
<dbReference type="EMBL" id="OZ034821">
    <property type="protein sequence ID" value="CAL1409250.1"/>
    <property type="molecule type" value="Genomic_DNA"/>
</dbReference>
<dbReference type="AlphaFoldDB" id="A0AAV2GIF8"/>
<feature type="domain" description="Gnk2-homologous" evidence="3">
    <location>
        <begin position="5"/>
        <end position="113"/>
    </location>
</feature>
<evidence type="ECO:0000256" key="2">
    <source>
        <dbReference type="ARBA" id="ARBA00022737"/>
    </source>
</evidence>
<keyword evidence="1" id="KW-0732">Signal</keyword>
<dbReference type="Pfam" id="PF01657">
    <property type="entry name" value="Stress-antifung"/>
    <property type="match status" value="1"/>
</dbReference>
<proteinExistence type="predicted"/>
<organism evidence="4 5">
    <name type="scientific">Linum trigynum</name>
    <dbReference type="NCBI Taxonomy" id="586398"/>
    <lineage>
        <taxon>Eukaryota</taxon>
        <taxon>Viridiplantae</taxon>
        <taxon>Streptophyta</taxon>
        <taxon>Embryophyta</taxon>
        <taxon>Tracheophyta</taxon>
        <taxon>Spermatophyta</taxon>
        <taxon>Magnoliopsida</taxon>
        <taxon>eudicotyledons</taxon>
        <taxon>Gunneridae</taxon>
        <taxon>Pentapetalae</taxon>
        <taxon>rosids</taxon>
        <taxon>fabids</taxon>
        <taxon>Malpighiales</taxon>
        <taxon>Linaceae</taxon>
        <taxon>Linum</taxon>
    </lineage>
</organism>
<sequence>MVSCFDSTLCAGSDDGTGRCSLAPLPSPFLQNSILTDFGENGGFEGGNTTGCYSRFYGDLLVHASFTCDGAPSDECRQCLTDGFVRLEDVCPGRAGGTVRLDDCCVRYETAYDICT</sequence>
<dbReference type="InterPro" id="IPR038408">
    <property type="entry name" value="GNK2_sf"/>
</dbReference>
<evidence type="ECO:0000259" key="3">
    <source>
        <dbReference type="PROSITE" id="PS51473"/>
    </source>
</evidence>